<evidence type="ECO:0000259" key="3">
    <source>
        <dbReference type="Pfam" id="PF00182"/>
    </source>
</evidence>
<keyword evidence="2" id="KW-0146">Chitin degradation</keyword>
<organism evidence="4 5">
    <name type="scientific">Artemisia annua</name>
    <name type="common">Sweet wormwood</name>
    <dbReference type="NCBI Taxonomy" id="35608"/>
    <lineage>
        <taxon>Eukaryota</taxon>
        <taxon>Viridiplantae</taxon>
        <taxon>Streptophyta</taxon>
        <taxon>Embryophyta</taxon>
        <taxon>Tracheophyta</taxon>
        <taxon>Spermatophyta</taxon>
        <taxon>Magnoliopsida</taxon>
        <taxon>eudicotyledons</taxon>
        <taxon>Gunneridae</taxon>
        <taxon>Pentapetalae</taxon>
        <taxon>asterids</taxon>
        <taxon>campanulids</taxon>
        <taxon>Asterales</taxon>
        <taxon>Asteraceae</taxon>
        <taxon>Asteroideae</taxon>
        <taxon>Anthemideae</taxon>
        <taxon>Artemisiinae</taxon>
        <taxon>Artemisia</taxon>
    </lineage>
</organism>
<accession>A0A2U1M6M2</accession>
<feature type="domain" description="Glycoside hydrolase family 19 catalytic" evidence="3">
    <location>
        <begin position="119"/>
        <end position="152"/>
    </location>
</feature>
<evidence type="ECO:0000313" key="5">
    <source>
        <dbReference type="Proteomes" id="UP000245207"/>
    </source>
</evidence>
<evidence type="ECO:0000313" key="4">
    <source>
        <dbReference type="EMBL" id="PWA56880.1"/>
    </source>
</evidence>
<keyword evidence="2" id="KW-0119">Carbohydrate metabolism</keyword>
<dbReference type="InterPro" id="IPR000726">
    <property type="entry name" value="Glyco_hydro_19_cat"/>
</dbReference>
<dbReference type="Pfam" id="PF00182">
    <property type="entry name" value="Glyco_hydro_19"/>
    <property type="match status" value="2"/>
</dbReference>
<dbReference type="GO" id="GO:0006032">
    <property type="term" value="P:chitin catabolic process"/>
    <property type="evidence" value="ECO:0007669"/>
    <property type="project" value="UniProtKB-KW"/>
</dbReference>
<dbReference type="InterPro" id="IPR023346">
    <property type="entry name" value="Lysozyme-like_dom_sf"/>
</dbReference>
<dbReference type="Proteomes" id="UP000245207">
    <property type="component" value="Unassembled WGS sequence"/>
</dbReference>
<dbReference type="GO" id="GO:0016998">
    <property type="term" value="P:cell wall macromolecule catabolic process"/>
    <property type="evidence" value="ECO:0007669"/>
    <property type="project" value="InterPro"/>
</dbReference>
<dbReference type="STRING" id="35608.A0A2U1M6M2"/>
<keyword evidence="5" id="KW-1185">Reference proteome</keyword>
<reference evidence="4 5" key="1">
    <citation type="journal article" date="2018" name="Mol. Plant">
        <title>The genome of Artemisia annua provides insight into the evolution of Asteraceae family and artemisinin biosynthesis.</title>
        <authorList>
            <person name="Shen Q."/>
            <person name="Zhang L."/>
            <person name="Liao Z."/>
            <person name="Wang S."/>
            <person name="Yan T."/>
            <person name="Shi P."/>
            <person name="Liu M."/>
            <person name="Fu X."/>
            <person name="Pan Q."/>
            <person name="Wang Y."/>
            <person name="Lv Z."/>
            <person name="Lu X."/>
            <person name="Zhang F."/>
            <person name="Jiang W."/>
            <person name="Ma Y."/>
            <person name="Chen M."/>
            <person name="Hao X."/>
            <person name="Li L."/>
            <person name="Tang Y."/>
            <person name="Lv G."/>
            <person name="Zhou Y."/>
            <person name="Sun X."/>
            <person name="Brodelius P.E."/>
            <person name="Rose J.K.C."/>
            <person name="Tang K."/>
        </authorList>
    </citation>
    <scope>NUCLEOTIDE SEQUENCE [LARGE SCALE GENOMIC DNA]</scope>
    <source>
        <strain evidence="5">cv. Huhao1</strain>
        <tissue evidence="4">Leaf</tissue>
    </source>
</reference>
<comment type="function">
    <text evidence="1">Defense against chitin-containing fungal pathogens.</text>
</comment>
<name>A0A2U1M6M2_ARTAN</name>
<gene>
    <name evidence="4" type="ORF">CTI12_AA414310</name>
</gene>
<dbReference type="Gene3D" id="1.10.530.10">
    <property type="match status" value="2"/>
</dbReference>
<dbReference type="OrthoDB" id="5985073at2759"/>
<protein>
    <submittedName>
        <fullName evidence="4">Chitinase</fullName>
    </submittedName>
</protein>
<dbReference type="SUPFAM" id="SSF53955">
    <property type="entry name" value="Lysozyme-like"/>
    <property type="match status" value="2"/>
</dbReference>
<dbReference type="EMBL" id="PKPP01006327">
    <property type="protein sequence ID" value="PWA56880.1"/>
    <property type="molecule type" value="Genomic_DNA"/>
</dbReference>
<dbReference type="GO" id="GO:0004568">
    <property type="term" value="F:chitinase activity"/>
    <property type="evidence" value="ECO:0007669"/>
    <property type="project" value="InterPro"/>
</dbReference>
<comment type="caution">
    <text evidence="4">The sequence shown here is derived from an EMBL/GenBank/DDBJ whole genome shotgun (WGS) entry which is preliminary data.</text>
</comment>
<dbReference type="AlphaFoldDB" id="A0A2U1M6M2"/>
<keyword evidence="2" id="KW-0624">Polysaccharide degradation</keyword>
<evidence type="ECO:0000256" key="2">
    <source>
        <dbReference type="ARBA" id="ARBA00023024"/>
    </source>
</evidence>
<sequence>MLEFEGVYFTNKIIDCTNLTYVYFDQAAYNIQLMLIMVLELLPLSLPDLLLRHHLIHLCGEATRWSPSAVDRSTGCFSGYGVITNIINGGLECGKELLPLSLPDLLLRHHLIHLCGEATRWSPSAVDRSTGHFSGYGVITNIINGGLECGKG</sequence>
<proteinExistence type="predicted"/>
<feature type="domain" description="Glycoside hydrolase family 19 catalytic" evidence="3">
    <location>
        <begin position="63"/>
        <end position="95"/>
    </location>
</feature>
<evidence type="ECO:0000256" key="1">
    <source>
        <dbReference type="ARBA" id="ARBA00003102"/>
    </source>
</evidence>